<evidence type="ECO:0000259" key="2">
    <source>
        <dbReference type="Pfam" id="PF13406"/>
    </source>
</evidence>
<reference evidence="3" key="1">
    <citation type="submission" date="2022-06" db="EMBL/GenBank/DDBJ databases">
        <title>Draft genome sequence of Streptomyces sp. RB6PN25 isolated from peat swamp forest in Thailand.</title>
        <authorList>
            <person name="Duangmal K."/>
            <person name="Klaysubun C."/>
        </authorList>
    </citation>
    <scope>NUCLEOTIDE SEQUENCE</scope>
    <source>
        <strain evidence="3">RB6PN25</strain>
    </source>
</reference>
<keyword evidence="4" id="KW-1185">Reference proteome</keyword>
<comment type="caution">
    <text evidence="3">The sequence shown here is derived from an EMBL/GenBank/DDBJ whole genome shotgun (WGS) entry which is preliminary data.</text>
</comment>
<evidence type="ECO:0000256" key="1">
    <source>
        <dbReference type="SAM" id="MobiDB-lite"/>
    </source>
</evidence>
<dbReference type="CDD" id="cd13399">
    <property type="entry name" value="Slt35-like"/>
    <property type="match status" value="1"/>
</dbReference>
<dbReference type="InterPro" id="IPR031304">
    <property type="entry name" value="SLT_2"/>
</dbReference>
<protein>
    <submittedName>
        <fullName evidence="3">Lytic murein transglycosylase</fullName>
        <ecNumber evidence="3">2.4.-.-</ecNumber>
    </submittedName>
</protein>
<dbReference type="Proteomes" id="UP001057702">
    <property type="component" value="Unassembled WGS sequence"/>
</dbReference>
<feature type="domain" description="Transglycosylase SLT" evidence="2">
    <location>
        <begin position="150"/>
        <end position="199"/>
    </location>
</feature>
<dbReference type="InterPro" id="IPR043426">
    <property type="entry name" value="MltB-like"/>
</dbReference>
<evidence type="ECO:0000313" key="3">
    <source>
        <dbReference type="EMBL" id="MCQ4079227.1"/>
    </source>
</evidence>
<evidence type="ECO:0000313" key="4">
    <source>
        <dbReference type="Proteomes" id="UP001057702"/>
    </source>
</evidence>
<dbReference type="EMBL" id="JANFNG010000001">
    <property type="protein sequence ID" value="MCQ4079227.1"/>
    <property type="molecule type" value="Genomic_DNA"/>
</dbReference>
<feature type="compositionally biased region" description="Low complexity" evidence="1">
    <location>
        <begin position="270"/>
        <end position="282"/>
    </location>
</feature>
<name>A0ABT1PNH0_9ACTN</name>
<dbReference type="EC" id="2.4.-.-" evidence="3"/>
<proteinExistence type="predicted"/>
<feature type="compositionally biased region" description="Polar residues" evidence="1">
    <location>
        <begin position="253"/>
        <end position="269"/>
    </location>
</feature>
<dbReference type="SUPFAM" id="SSF53955">
    <property type="entry name" value="Lysozyme-like"/>
    <property type="match status" value="1"/>
</dbReference>
<dbReference type="PANTHER" id="PTHR30163">
    <property type="entry name" value="MEMBRANE-BOUND LYTIC MUREIN TRANSGLYCOSYLASE B"/>
    <property type="match status" value="1"/>
</dbReference>
<accession>A0ABT1PNH0</accession>
<feature type="region of interest" description="Disordered" evidence="1">
    <location>
        <begin position="244"/>
        <end position="305"/>
    </location>
</feature>
<dbReference type="Pfam" id="PF13406">
    <property type="entry name" value="SLT_2"/>
    <property type="match status" value="1"/>
</dbReference>
<dbReference type="RefSeq" id="WP_255918079.1">
    <property type="nucleotide sequence ID" value="NZ_JANFNG010000001.1"/>
</dbReference>
<dbReference type="PANTHER" id="PTHR30163:SF8">
    <property type="entry name" value="LYTIC MUREIN TRANSGLYCOSYLASE"/>
    <property type="match status" value="1"/>
</dbReference>
<sequence>MRRTMYPAVALASALALSGAEPISLTEPAAHANPPGQTAISPGSTTSAVDSPSDPMRTVRLSANSPQFGIPATVLDSYRRSAMAMATSDPSCHLSWTLLAGIGKVESDHAENGDVSSNGDVLRPILGPALNGSQATAAVPNTVGPQWDQSGAWARAVGPMQFLPSTWQRWGADGNGDGTANPENVYDASLAAARYLCSGGGDLSTPTGQYNAIFSYNHSAQYVETVEQWMRVYQNGGVPVPDQPGAAEFTWFTPPSSTGQSETVRPSSDASTTSRPSHSAPRPASPSPSPSPVSRQPRPAPTPPTPIVPVIGPVVSTVGQVVLPVTKPLASVSAVLAPVNSLQGALPSLLP</sequence>
<dbReference type="GO" id="GO:0016757">
    <property type="term" value="F:glycosyltransferase activity"/>
    <property type="evidence" value="ECO:0007669"/>
    <property type="project" value="UniProtKB-KW"/>
</dbReference>
<dbReference type="InterPro" id="IPR023346">
    <property type="entry name" value="Lysozyme-like_dom_sf"/>
</dbReference>
<dbReference type="Gene3D" id="1.10.530.10">
    <property type="match status" value="1"/>
</dbReference>
<feature type="region of interest" description="Disordered" evidence="1">
    <location>
        <begin position="26"/>
        <end position="56"/>
    </location>
</feature>
<feature type="compositionally biased region" description="Polar residues" evidence="1">
    <location>
        <begin position="35"/>
        <end position="50"/>
    </location>
</feature>
<gene>
    <name evidence="3" type="ORF">NGB36_00990</name>
</gene>
<keyword evidence="3" id="KW-0808">Transferase</keyword>
<organism evidence="3 4">
    <name type="scientific">Streptomyces humicola</name>
    <dbReference type="NCBI Taxonomy" id="2953240"/>
    <lineage>
        <taxon>Bacteria</taxon>
        <taxon>Bacillati</taxon>
        <taxon>Actinomycetota</taxon>
        <taxon>Actinomycetes</taxon>
        <taxon>Kitasatosporales</taxon>
        <taxon>Streptomycetaceae</taxon>
        <taxon>Streptomyces</taxon>
    </lineage>
</organism>
<keyword evidence="3" id="KW-0328">Glycosyltransferase</keyword>